<proteinExistence type="predicted"/>
<evidence type="ECO:0000259" key="3">
    <source>
        <dbReference type="Pfam" id="PF05569"/>
    </source>
</evidence>
<evidence type="ECO:0000313" key="5">
    <source>
        <dbReference type="Proteomes" id="UP001500067"/>
    </source>
</evidence>
<keyword evidence="1" id="KW-0175">Coiled coil</keyword>
<comment type="caution">
    <text evidence="4">The sequence shown here is derived from an EMBL/GenBank/DDBJ whole genome shotgun (WGS) entry which is preliminary data.</text>
</comment>
<keyword evidence="2" id="KW-0472">Membrane</keyword>
<dbReference type="Gene3D" id="3.30.2010.10">
    <property type="entry name" value="Metalloproteases ('zincins'), catalytic domain"/>
    <property type="match status" value="1"/>
</dbReference>
<reference evidence="5" key="1">
    <citation type="journal article" date="2019" name="Int. J. Syst. Evol. Microbiol.">
        <title>The Global Catalogue of Microorganisms (GCM) 10K type strain sequencing project: providing services to taxonomists for standard genome sequencing and annotation.</title>
        <authorList>
            <consortium name="The Broad Institute Genomics Platform"/>
            <consortium name="The Broad Institute Genome Sequencing Center for Infectious Disease"/>
            <person name="Wu L."/>
            <person name="Ma J."/>
        </authorList>
    </citation>
    <scope>NUCLEOTIDE SEQUENCE [LARGE SCALE GENOMIC DNA]</scope>
    <source>
        <strain evidence="5">JCM 32105</strain>
    </source>
</reference>
<feature type="transmembrane region" description="Helical" evidence="2">
    <location>
        <begin position="12"/>
        <end position="35"/>
    </location>
</feature>
<dbReference type="Pfam" id="PF05569">
    <property type="entry name" value="Peptidase_M56"/>
    <property type="match status" value="1"/>
</dbReference>
<feature type="transmembrane region" description="Helical" evidence="2">
    <location>
        <begin position="47"/>
        <end position="65"/>
    </location>
</feature>
<feature type="transmembrane region" description="Helical" evidence="2">
    <location>
        <begin position="118"/>
        <end position="139"/>
    </location>
</feature>
<sequence>MSAISITSLAHSFSYALLYSLWQGLLIYGMLFVVLRALPGMGARTRYSLSFGALAALFIWFADTWESQYSKLQGVTVYITRTAANGAVTGLAQPLTANASTPARFDIFREYLPLVGQYVPIIMMVYSVGLLFMLLRFSINMRQLRSLTSTAASTPATEWTGFVNMWRHNFGISRPVRIMLSERVNVPMMLGALKPVILLPVATINHLTTEQVESIIMHELAHIKRHDYLFNLVQTVVETILFFNPFVWLMSSVIRREREHCCDDLVVSCAADPLHYARALALLEEDRMNNNSLSLAATGSRNQLFDRIKRIMEMKKENIAHRRYSLVVVAVAAALFIASMTTFTTTFAQKVETEKKAAPQKKTTTSKTVTVDGSGKKKVVTKTKTSSDITEDEDVHVGNVNVKVLVDDDDNKHGHARVVTVNDVGDCCEGKKKCKKIVMASGGRGANSIVLNLDDLGKELENVHVELENIDWDQIQAELKSAMAELKNELNMEDLGEDIRVEVKKAMADARRAQAEARREMADSRQMAAEARAEAAHARAMARNGRLHSDTNDIETMLNKMQKDGLIDRNEKFKIEKENNELYINGQKQSGKVYEKYSRYMEGKEVTIKGGKGSLNININN</sequence>
<feature type="transmembrane region" description="Helical" evidence="2">
    <location>
        <begin position="324"/>
        <end position="343"/>
    </location>
</feature>
<dbReference type="Proteomes" id="UP001500067">
    <property type="component" value="Unassembled WGS sequence"/>
</dbReference>
<keyword evidence="2" id="KW-1133">Transmembrane helix</keyword>
<protein>
    <recommendedName>
        <fullName evidence="3">Peptidase M56 domain-containing protein</fullName>
    </recommendedName>
</protein>
<evidence type="ECO:0000256" key="1">
    <source>
        <dbReference type="SAM" id="Coils"/>
    </source>
</evidence>
<dbReference type="InterPro" id="IPR052173">
    <property type="entry name" value="Beta-lactam_resp_regulator"/>
</dbReference>
<evidence type="ECO:0000256" key="2">
    <source>
        <dbReference type="SAM" id="Phobius"/>
    </source>
</evidence>
<dbReference type="PANTHER" id="PTHR34978:SF3">
    <property type="entry name" value="SLR0241 PROTEIN"/>
    <property type="match status" value="1"/>
</dbReference>
<keyword evidence="5" id="KW-1185">Reference proteome</keyword>
<dbReference type="InterPro" id="IPR008756">
    <property type="entry name" value="Peptidase_M56"/>
</dbReference>
<dbReference type="CDD" id="cd07341">
    <property type="entry name" value="M56_BlaR1_MecR1_like"/>
    <property type="match status" value="1"/>
</dbReference>
<keyword evidence="2" id="KW-0812">Transmembrane</keyword>
<accession>A0ABP8N6Z9</accession>
<dbReference type="EMBL" id="BAABFA010000004">
    <property type="protein sequence ID" value="GAA4460362.1"/>
    <property type="molecule type" value="Genomic_DNA"/>
</dbReference>
<name>A0ABP8N6Z9_9BACT</name>
<organism evidence="4 5">
    <name type="scientific">Nemorincola caseinilytica</name>
    <dbReference type="NCBI Taxonomy" id="2054315"/>
    <lineage>
        <taxon>Bacteria</taxon>
        <taxon>Pseudomonadati</taxon>
        <taxon>Bacteroidota</taxon>
        <taxon>Chitinophagia</taxon>
        <taxon>Chitinophagales</taxon>
        <taxon>Chitinophagaceae</taxon>
        <taxon>Nemorincola</taxon>
    </lineage>
</organism>
<feature type="domain" description="Peptidase M56" evidence="3">
    <location>
        <begin position="119"/>
        <end position="310"/>
    </location>
</feature>
<feature type="coiled-coil region" evidence="1">
    <location>
        <begin position="500"/>
        <end position="534"/>
    </location>
</feature>
<dbReference type="RefSeq" id="WP_345077424.1">
    <property type="nucleotide sequence ID" value="NZ_BAABFA010000004.1"/>
</dbReference>
<gene>
    <name evidence="4" type="ORF">GCM10023093_02860</name>
</gene>
<dbReference type="PANTHER" id="PTHR34978">
    <property type="entry name" value="POSSIBLE SENSOR-TRANSDUCER PROTEIN BLAR"/>
    <property type="match status" value="1"/>
</dbReference>
<evidence type="ECO:0000313" key="4">
    <source>
        <dbReference type="EMBL" id="GAA4460362.1"/>
    </source>
</evidence>